<dbReference type="Proteomes" id="UP001303760">
    <property type="component" value="Unassembled WGS sequence"/>
</dbReference>
<name>A0AAN7HA10_9PEZI</name>
<protein>
    <submittedName>
        <fullName evidence="8">Fungal-specific transcription factor domain-containing protein</fullName>
    </submittedName>
</protein>
<keyword evidence="2" id="KW-0479">Metal-binding</keyword>
<dbReference type="GO" id="GO:0000981">
    <property type="term" value="F:DNA-binding transcription factor activity, RNA polymerase II-specific"/>
    <property type="evidence" value="ECO:0007669"/>
    <property type="project" value="InterPro"/>
</dbReference>
<accession>A0AAN7HA10</accession>
<keyword evidence="4" id="KW-0804">Transcription</keyword>
<proteinExistence type="predicted"/>
<dbReference type="Pfam" id="PF00172">
    <property type="entry name" value="Zn_clus"/>
    <property type="match status" value="1"/>
</dbReference>
<dbReference type="GO" id="GO:0003677">
    <property type="term" value="F:DNA binding"/>
    <property type="evidence" value="ECO:0007669"/>
    <property type="project" value="InterPro"/>
</dbReference>
<evidence type="ECO:0000256" key="2">
    <source>
        <dbReference type="ARBA" id="ARBA00022723"/>
    </source>
</evidence>
<dbReference type="PROSITE" id="PS50048">
    <property type="entry name" value="ZN2_CY6_FUNGAL_2"/>
    <property type="match status" value="1"/>
</dbReference>
<dbReference type="PROSITE" id="PS00463">
    <property type="entry name" value="ZN2_CY6_FUNGAL_1"/>
    <property type="match status" value="1"/>
</dbReference>
<dbReference type="EMBL" id="MU860522">
    <property type="protein sequence ID" value="KAK4233570.1"/>
    <property type="molecule type" value="Genomic_DNA"/>
</dbReference>
<dbReference type="PANTHER" id="PTHR47338:SF10">
    <property type="entry name" value="TRANSCRIPTION FACTOR DOMAIN-CONTAINING PROTEIN-RELATED"/>
    <property type="match status" value="1"/>
</dbReference>
<dbReference type="SMART" id="SM00906">
    <property type="entry name" value="Fungal_trans"/>
    <property type="match status" value="1"/>
</dbReference>
<organism evidence="8 9">
    <name type="scientific">Achaetomium macrosporum</name>
    <dbReference type="NCBI Taxonomy" id="79813"/>
    <lineage>
        <taxon>Eukaryota</taxon>
        <taxon>Fungi</taxon>
        <taxon>Dikarya</taxon>
        <taxon>Ascomycota</taxon>
        <taxon>Pezizomycotina</taxon>
        <taxon>Sordariomycetes</taxon>
        <taxon>Sordariomycetidae</taxon>
        <taxon>Sordariales</taxon>
        <taxon>Chaetomiaceae</taxon>
        <taxon>Achaetomium</taxon>
    </lineage>
</organism>
<evidence type="ECO:0000256" key="4">
    <source>
        <dbReference type="ARBA" id="ARBA00023163"/>
    </source>
</evidence>
<dbReference type="CDD" id="cd12148">
    <property type="entry name" value="fungal_TF_MHR"/>
    <property type="match status" value="1"/>
</dbReference>
<dbReference type="GO" id="GO:0006351">
    <property type="term" value="P:DNA-templated transcription"/>
    <property type="evidence" value="ECO:0007669"/>
    <property type="project" value="InterPro"/>
</dbReference>
<reference evidence="8" key="2">
    <citation type="submission" date="2023-05" db="EMBL/GenBank/DDBJ databases">
        <authorList>
            <consortium name="Lawrence Berkeley National Laboratory"/>
            <person name="Steindorff A."/>
            <person name="Hensen N."/>
            <person name="Bonometti L."/>
            <person name="Westerberg I."/>
            <person name="Brannstrom I.O."/>
            <person name="Guillou S."/>
            <person name="Cros-Aarteil S."/>
            <person name="Calhoun S."/>
            <person name="Haridas S."/>
            <person name="Kuo A."/>
            <person name="Mondo S."/>
            <person name="Pangilinan J."/>
            <person name="Riley R."/>
            <person name="Labutti K."/>
            <person name="Andreopoulos B."/>
            <person name="Lipzen A."/>
            <person name="Chen C."/>
            <person name="Yanf M."/>
            <person name="Daum C."/>
            <person name="Ng V."/>
            <person name="Clum A."/>
            <person name="Ohm R."/>
            <person name="Martin F."/>
            <person name="Silar P."/>
            <person name="Natvig D."/>
            <person name="Lalanne C."/>
            <person name="Gautier V."/>
            <person name="Ament-Velasquez S.L."/>
            <person name="Kruys A."/>
            <person name="Hutchinson M.I."/>
            <person name="Powell A.J."/>
            <person name="Barry K."/>
            <person name="Miller A.N."/>
            <person name="Grigoriev I.V."/>
            <person name="Debuchy R."/>
            <person name="Gladieux P."/>
            <person name="Thoren M.H."/>
            <person name="Johannesson H."/>
        </authorList>
    </citation>
    <scope>NUCLEOTIDE SEQUENCE</scope>
    <source>
        <strain evidence="8">CBS 532.94</strain>
    </source>
</reference>
<feature type="compositionally biased region" description="Pro residues" evidence="6">
    <location>
        <begin position="1"/>
        <end position="10"/>
    </location>
</feature>
<feature type="region of interest" description="Disordered" evidence="6">
    <location>
        <begin position="1"/>
        <end position="27"/>
    </location>
</feature>
<evidence type="ECO:0000259" key="7">
    <source>
        <dbReference type="PROSITE" id="PS50048"/>
    </source>
</evidence>
<evidence type="ECO:0000256" key="6">
    <source>
        <dbReference type="SAM" id="MobiDB-lite"/>
    </source>
</evidence>
<dbReference type="AlphaFoldDB" id="A0AAN7HA10"/>
<dbReference type="InterPro" id="IPR007219">
    <property type="entry name" value="XnlR_reg_dom"/>
</dbReference>
<dbReference type="CDD" id="cd00067">
    <property type="entry name" value="GAL4"/>
    <property type="match status" value="1"/>
</dbReference>
<dbReference type="SMART" id="SM00066">
    <property type="entry name" value="GAL4"/>
    <property type="match status" value="1"/>
</dbReference>
<dbReference type="Gene3D" id="4.10.240.10">
    <property type="entry name" value="Zn(2)-C6 fungal-type DNA-binding domain"/>
    <property type="match status" value="1"/>
</dbReference>
<gene>
    <name evidence="8" type="ORF">C8A03DRAFT_38704</name>
</gene>
<keyword evidence="5" id="KW-0539">Nucleus</keyword>
<keyword evidence="9" id="KW-1185">Reference proteome</keyword>
<dbReference type="InterPro" id="IPR050815">
    <property type="entry name" value="TF_fung"/>
</dbReference>
<comment type="caution">
    <text evidence="8">The sequence shown here is derived from an EMBL/GenBank/DDBJ whole genome shotgun (WGS) entry which is preliminary data.</text>
</comment>
<dbReference type="InterPro" id="IPR001138">
    <property type="entry name" value="Zn2Cys6_DnaBD"/>
</dbReference>
<feature type="domain" description="Zn(2)-C6 fungal-type" evidence="7">
    <location>
        <begin position="30"/>
        <end position="60"/>
    </location>
</feature>
<dbReference type="InterPro" id="IPR036864">
    <property type="entry name" value="Zn2-C6_fun-type_DNA-bd_sf"/>
</dbReference>
<dbReference type="PANTHER" id="PTHR47338">
    <property type="entry name" value="ZN(II)2CYS6 TRANSCRIPTION FACTOR (EUROFUNG)-RELATED"/>
    <property type="match status" value="1"/>
</dbReference>
<keyword evidence="3" id="KW-0805">Transcription regulation</keyword>
<reference evidence="8" key="1">
    <citation type="journal article" date="2023" name="Mol. Phylogenet. Evol.">
        <title>Genome-scale phylogeny and comparative genomics of the fungal order Sordariales.</title>
        <authorList>
            <person name="Hensen N."/>
            <person name="Bonometti L."/>
            <person name="Westerberg I."/>
            <person name="Brannstrom I.O."/>
            <person name="Guillou S."/>
            <person name="Cros-Aarteil S."/>
            <person name="Calhoun S."/>
            <person name="Haridas S."/>
            <person name="Kuo A."/>
            <person name="Mondo S."/>
            <person name="Pangilinan J."/>
            <person name="Riley R."/>
            <person name="LaButti K."/>
            <person name="Andreopoulos B."/>
            <person name="Lipzen A."/>
            <person name="Chen C."/>
            <person name="Yan M."/>
            <person name="Daum C."/>
            <person name="Ng V."/>
            <person name="Clum A."/>
            <person name="Steindorff A."/>
            <person name="Ohm R.A."/>
            <person name="Martin F."/>
            <person name="Silar P."/>
            <person name="Natvig D.O."/>
            <person name="Lalanne C."/>
            <person name="Gautier V."/>
            <person name="Ament-Velasquez S.L."/>
            <person name="Kruys A."/>
            <person name="Hutchinson M.I."/>
            <person name="Powell A.J."/>
            <person name="Barry K."/>
            <person name="Miller A.N."/>
            <person name="Grigoriev I.V."/>
            <person name="Debuchy R."/>
            <person name="Gladieux P."/>
            <person name="Hiltunen Thoren M."/>
            <person name="Johannesson H."/>
        </authorList>
    </citation>
    <scope>NUCLEOTIDE SEQUENCE</scope>
    <source>
        <strain evidence="8">CBS 532.94</strain>
    </source>
</reference>
<evidence type="ECO:0000313" key="9">
    <source>
        <dbReference type="Proteomes" id="UP001303760"/>
    </source>
</evidence>
<evidence type="ECO:0000256" key="1">
    <source>
        <dbReference type="ARBA" id="ARBA00004123"/>
    </source>
</evidence>
<evidence type="ECO:0000313" key="8">
    <source>
        <dbReference type="EMBL" id="KAK4233570.1"/>
    </source>
</evidence>
<sequence length="667" mass="72644">MESGPVPPLQQPEREEHQRGGTRKGQLSLSCAQCRSRKLKCDRKRPRCDRCVERNEACAYPEIRQRGLGPRKTVRELEERIEELEGLLQAANLEAATHGTGQDLSSAELPSSMDPGPATGPLVDLGLFEQAPSFELMDALTAVYFQAIHPGAPMLHQARYTGSLRLPPHMRAPMCLQYIVMASAAAVSPPYRHLSEPFYQRARVYAEADELKGQGEVYTTVAHVQAWLLISAYECHVYAVFTRASTSHCRAVRIAQMLKLHQLDNQQHDLGLGLPPPSDPIEAEERRRTWWVVFMADRFLTTTTGWPSLVDERRIRTNLPSTEEAFAAGTANPHPTPLSAGLRRLEQGRGDQLSPFALRLLAANELLHALDHTANSVPDTDVNSPYWRRHHEIDSNLTTLAFFLPQPLMNPSANPRSLDAITVHICVSMAVLHLHRSSSQPSSQWNLNSRLLPAAQTILSVFHAAHTANFLGTAIRNPLLPFAAYMAASVFLADCMRIQQSQSELRSQSSETNLAYLADTLVLYAGKESPLVRANALQLAGDLLRAGILALAGKAEWMMDRLLRDTEGNEGGMGGAEIVASKEPMLFCPALSAVRQSGGGEGIMGGGQGGGGSSDFFGGDYDDSPWAGASPSAMRLPAAAGSSVLQAGEPSGLFSQLSYIGVDGFTF</sequence>
<evidence type="ECO:0000256" key="3">
    <source>
        <dbReference type="ARBA" id="ARBA00023015"/>
    </source>
</evidence>
<comment type="subcellular location">
    <subcellularLocation>
        <location evidence="1">Nucleus</location>
    </subcellularLocation>
</comment>
<dbReference type="Pfam" id="PF04082">
    <property type="entry name" value="Fungal_trans"/>
    <property type="match status" value="1"/>
</dbReference>
<evidence type="ECO:0000256" key="5">
    <source>
        <dbReference type="ARBA" id="ARBA00023242"/>
    </source>
</evidence>
<dbReference type="SUPFAM" id="SSF57701">
    <property type="entry name" value="Zn2/Cys6 DNA-binding domain"/>
    <property type="match status" value="1"/>
</dbReference>
<dbReference type="GO" id="GO:0005634">
    <property type="term" value="C:nucleus"/>
    <property type="evidence" value="ECO:0007669"/>
    <property type="project" value="UniProtKB-SubCell"/>
</dbReference>
<dbReference type="GO" id="GO:0008270">
    <property type="term" value="F:zinc ion binding"/>
    <property type="evidence" value="ECO:0007669"/>
    <property type="project" value="InterPro"/>
</dbReference>